<dbReference type="AlphaFoldDB" id="A0AAU9IGP4"/>
<comment type="caution">
    <text evidence="2">The sequence shown here is derived from an EMBL/GenBank/DDBJ whole genome shotgun (WGS) entry which is preliminary data.</text>
</comment>
<dbReference type="PANTHER" id="PTHR35381:SF1">
    <property type="entry name" value="EF-HAND DOMAIN-CONTAINING PROTEIN"/>
    <property type="match status" value="1"/>
</dbReference>
<dbReference type="EMBL" id="CAJZBQ010000004">
    <property type="protein sequence ID" value="CAG9311338.1"/>
    <property type="molecule type" value="Genomic_DNA"/>
</dbReference>
<organism evidence="2 3">
    <name type="scientific">Blepharisma stoltei</name>
    <dbReference type="NCBI Taxonomy" id="1481888"/>
    <lineage>
        <taxon>Eukaryota</taxon>
        <taxon>Sar</taxon>
        <taxon>Alveolata</taxon>
        <taxon>Ciliophora</taxon>
        <taxon>Postciliodesmatophora</taxon>
        <taxon>Heterotrichea</taxon>
        <taxon>Heterotrichida</taxon>
        <taxon>Blepharismidae</taxon>
        <taxon>Blepharisma</taxon>
    </lineage>
</organism>
<evidence type="ECO:0000313" key="2">
    <source>
        <dbReference type="EMBL" id="CAG9311338.1"/>
    </source>
</evidence>
<gene>
    <name evidence="2" type="ORF">BSTOLATCC_MIC3628</name>
</gene>
<accession>A0AAU9IGP4</accession>
<reference evidence="2" key="1">
    <citation type="submission" date="2021-09" db="EMBL/GenBank/DDBJ databases">
        <authorList>
            <consortium name="AG Swart"/>
            <person name="Singh M."/>
            <person name="Singh A."/>
            <person name="Seah K."/>
            <person name="Emmerich C."/>
        </authorList>
    </citation>
    <scope>NUCLEOTIDE SEQUENCE</scope>
    <source>
        <strain evidence="2">ATCC30299</strain>
    </source>
</reference>
<keyword evidence="3" id="KW-1185">Reference proteome</keyword>
<protein>
    <submittedName>
        <fullName evidence="2">Uncharacterized protein</fullName>
    </submittedName>
</protein>
<dbReference type="PANTHER" id="PTHR35381">
    <property type="entry name" value="EF-HAND DOMAIN-CONTAINING PROTEIN"/>
    <property type="match status" value="1"/>
</dbReference>
<evidence type="ECO:0000313" key="3">
    <source>
        <dbReference type="Proteomes" id="UP001162131"/>
    </source>
</evidence>
<sequence length="390" mass="45331">MELQNRGSQILVIRIDLGNGDQDEITVYEEDEPSELASQFCLKHSLDESVQSALSNMIEHNIDLLIEEEMSKKEDSNIGAEMYIKGLQMKEKVKQEVEKARIKNEEDEMKEATFKPKINSSNSLIFNKAKHLHDCLKSQMQEIKVKETTELSFSPTINKHSKNIIEKKSNEEDKFLALYEEAKARDERKNKLTEEYRKQVYPFKPEVNELPRSYRSSSVTKRPSEVSNPPKSSERIQQIFQEQRINRYLSLFQLMNPTPEGKVTYLTIRSHKLPDLIANILSPLLDELEESSEEIDFTEFLRAMDALVSTLDSTKKAILLAPGQRWGNQKSIEKGKNAKLPMYERQLLKQLRTEEKIKEKRENLNAQKMKECTFQPQLVKRANNCRLMTS</sequence>
<evidence type="ECO:0000256" key="1">
    <source>
        <dbReference type="SAM" id="MobiDB-lite"/>
    </source>
</evidence>
<proteinExistence type="predicted"/>
<name>A0AAU9IGP4_9CILI</name>
<feature type="compositionally biased region" description="Polar residues" evidence="1">
    <location>
        <begin position="214"/>
        <end position="231"/>
    </location>
</feature>
<dbReference type="Proteomes" id="UP001162131">
    <property type="component" value="Unassembled WGS sequence"/>
</dbReference>
<feature type="region of interest" description="Disordered" evidence="1">
    <location>
        <begin position="212"/>
        <end position="234"/>
    </location>
</feature>